<comment type="caution">
    <text evidence="1">The sequence shown here is derived from an EMBL/GenBank/DDBJ whole genome shotgun (WGS) entry which is preliminary data.</text>
</comment>
<dbReference type="OrthoDB" id="3262423at2759"/>
<organism evidence="1 2">
    <name type="scientific">Agrocybe chaxingu</name>
    <dbReference type="NCBI Taxonomy" id="84603"/>
    <lineage>
        <taxon>Eukaryota</taxon>
        <taxon>Fungi</taxon>
        <taxon>Dikarya</taxon>
        <taxon>Basidiomycota</taxon>
        <taxon>Agaricomycotina</taxon>
        <taxon>Agaricomycetes</taxon>
        <taxon>Agaricomycetidae</taxon>
        <taxon>Agaricales</taxon>
        <taxon>Agaricineae</taxon>
        <taxon>Strophariaceae</taxon>
        <taxon>Agrocybe</taxon>
    </lineage>
</organism>
<dbReference type="EMBL" id="JANKHO010000154">
    <property type="protein sequence ID" value="KAJ3514255.1"/>
    <property type="molecule type" value="Genomic_DNA"/>
</dbReference>
<evidence type="ECO:0000313" key="1">
    <source>
        <dbReference type="EMBL" id="KAJ3514255.1"/>
    </source>
</evidence>
<gene>
    <name evidence="1" type="ORF">NLJ89_g2473</name>
</gene>
<proteinExistence type="predicted"/>
<accession>A0A9W8K6I6</accession>
<protein>
    <submittedName>
        <fullName evidence="1">Uncharacterized protein</fullName>
    </submittedName>
</protein>
<sequence>MEVEFQQGRFTPNSRISTQITYLSSVTPPYMSSMRRQAYEGGALPGPTRDSSGWTKLPTAVMLGTYGSEAENDQKRVRVDSTLYIANPLQLVYTHGTVISCYLALSSQDTSMLDAFASPKAPYVRLVRQLRYFKISDPGEAQRLESFGPDFGAAATMVRHGR</sequence>
<evidence type="ECO:0000313" key="2">
    <source>
        <dbReference type="Proteomes" id="UP001148786"/>
    </source>
</evidence>
<dbReference type="AlphaFoldDB" id="A0A9W8K6I6"/>
<dbReference type="Proteomes" id="UP001148786">
    <property type="component" value="Unassembled WGS sequence"/>
</dbReference>
<name>A0A9W8K6I6_9AGAR</name>
<keyword evidence="2" id="KW-1185">Reference proteome</keyword>
<reference evidence="1" key="1">
    <citation type="submission" date="2022-07" db="EMBL/GenBank/DDBJ databases">
        <title>Genome Sequence of Agrocybe chaxingu.</title>
        <authorList>
            <person name="Buettner E."/>
        </authorList>
    </citation>
    <scope>NUCLEOTIDE SEQUENCE</scope>
    <source>
        <strain evidence="1">MP-N11</strain>
    </source>
</reference>